<organism evidence="2 3">
    <name type="scientific">Clydaea vesicula</name>
    <dbReference type="NCBI Taxonomy" id="447962"/>
    <lineage>
        <taxon>Eukaryota</taxon>
        <taxon>Fungi</taxon>
        <taxon>Fungi incertae sedis</taxon>
        <taxon>Chytridiomycota</taxon>
        <taxon>Chytridiomycota incertae sedis</taxon>
        <taxon>Chytridiomycetes</taxon>
        <taxon>Lobulomycetales</taxon>
        <taxon>Lobulomycetaceae</taxon>
        <taxon>Clydaea</taxon>
    </lineage>
</organism>
<evidence type="ECO:0000256" key="1">
    <source>
        <dbReference type="SAM" id="Phobius"/>
    </source>
</evidence>
<dbReference type="AlphaFoldDB" id="A0AAD5TV71"/>
<sequence>MNANNEDKNKLSIDTPLDDFSVYSQKERRAAHLERKRAGDEIHNEVVRQGLESAAIWTTGAAAISLYLHQSRRSALYNNVRPAYKIFLVTLVGTAAFFTRTDISSMNEDRKFSAQYSIHKPSEQALEEGVDISTPFSWTKEGIKASLLRNRYALVGDINTSQKVINSRMTAQSAVLLGLAAFAGVSAMNVAPPKNISIESKRY</sequence>
<feature type="transmembrane region" description="Helical" evidence="1">
    <location>
        <begin position="171"/>
        <end position="191"/>
    </location>
</feature>
<keyword evidence="1" id="KW-0472">Membrane</keyword>
<evidence type="ECO:0000313" key="3">
    <source>
        <dbReference type="Proteomes" id="UP001211065"/>
    </source>
</evidence>
<evidence type="ECO:0008006" key="4">
    <source>
        <dbReference type="Google" id="ProtNLM"/>
    </source>
</evidence>
<evidence type="ECO:0000313" key="2">
    <source>
        <dbReference type="EMBL" id="KAJ3207060.1"/>
    </source>
</evidence>
<dbReference type="Proteomes" id="UP001211065">
    <property type="component" value="Unassembled WGS sequence"/>
</dbReference>
<keyword evidence="3" id="KW-1185">Reference proteome</keyword>
<reference evidence="2" key="1">
    <citation type="submission" date="2020-05" db="EMBL/GenBank/DDBJ databases">
        <title>Phylogenomic resolution of chytrid fungi.</title>
        <authorList>
            <person name="Stajich J.E."/>
            <person name="Amses K."/>
            <person name="Simmons R."/>
            <person name="Seto K."/>
            <person name="Myers J."/>
            <person name="Bonds A."/>
            <person name="Quandt C.A."/>
            <person name="Barry K."/>
            <person name="Liu P."/>
            <person name="Grigoriev I."/>
            <person name="Longcore J.E."/>
            <person name="James T.Y."/>
        </authorList>
    </citation>
    <scope>NUCLEOTIDE SEQUENCE</scope>
    <source>
        <strain evidence="2">JEL0476</strain>
    </source>
</reference>
<protein>
    <recommendedName>
        <fullName evidence="4">HIG1 domain-containing protein</fullName>
    </recommendedName>
</protein>
<feature type="transmembrane region" description="Helical" evidence="1">
    <location>
        <begin position="82"/>
        <end position="99"/>
    </location>
</feature>
<gene>
    <name evidence="2" type="ORF">HK099_000363</name>
</gene>
<dbReference type="EMBL" id="JADGJW010001082">
    <property type="protein sequence ID" value="KAJ3207060.1"/>
    <property type="molecule type" value="Genomic_DNA"/>
</dbReference>
<accession>A0AAD5TV71</accession>
<keyword evidence="1" id="KW-0812">Transmembrane</keyword>
<comment type="caution">
    <text evidence="2">The sequence shown here is derived from an EMBL/GenBank/DDBJ whole genome shotgun (WGS) entry which is preliminary data.</text>
</comment>
<keyword evidence="1" id="KW-1133">Transmembrane helix</keyword>
<proteinExistence type="predicted"/>
<name>A0AAD5TV71_9FUNG</name>